<dbReference type="PROSITE" id="PS00065">
    <property type="entry name" value="D_2_HYDROXYACID_DH_1"/>
    <property type="match status" value="1"/>
</dbReference>
<evidence type="ECO:0000256" key="1">
    <source>
        <dbReference type="ARBA" id="ARBA00003700"/>
    </source>
</evidence>
<evidence type="ECO:0000256" key="2">
    <source>
        <dbReference type="ARBA" id="ARBA00005339"/>
    </source>
</evidence>
<keyword evidence="8" id="KW-0067">ATP-binding</keyword>
<keyword evidence="4" id="KW-0479">Metal-binding</keyword>
<protein>
    <recommendedName>
        <fullName evidence="3">Ubiquitin-like modifier-activating enzyme 5</fullName>
    </recommendedName>
</protein>
<evidence type="ECO:0000256" key="3">
    <source>
        <dbReference type="ARBA" id="ARBA00016279"/>
    </source>
</evidence>
<dbReference type="SUPFAM" id="SSF69572">
    <property type="entry name" value="Activating enzymes of the ubiquitin-like proteins"/>
    <property type="match status" value="1"/>
</dbReference>
<dbReference type="AlphaFoldDB" id="A0A6M2DGX6"/>
<dbReference type="PANTHER" id="PTHR10953:SF9">
    <property type="entry name" value="UBIQUITIN-LIKE MODIFIER-ACTIVATING ENZYME 5"/>
    <property type="match status" value="1"/>
</dbReference>
<evidence type="ECO:0000259" key="9">
    <source>
        <dbReference type="Pfam" id="PF00899"/>
    </source>
</evidence>
<dbReference type="GO" id="GO:0071566">
    <property type="term" value="F:UFM1 activating enzyme activity"/>
    <property type="evidence" value="ECO:0007669"/>
    <property type="project" value="TreeGrafter"/>
</dbReference>
<evidence type="ECO:0000256" key="5">
    <source>
        <dbReference type="ARBA" id="ARBA00022741"/>
    </source>
</evidence>
<dbReference type="Gene3D" id="3.40.50.720">
    <property type="entry name" value="NAD(P)-binding Rossmann-like Domain"/>
    <property type="match status" value="1"/>
</dbReference>
<dbReference type="GO" id="GO:0046872">
    <property type="term" value="F:metal ion binding"/>
    <property type="evidence" value="ECO:0007669"/>
    <property type="project" value="UniProtKB-KW"/>
</dbReference>
<dbReference type="GO" id="GO:0005524">
    <property type="term" value="F:ATP binding"/>
    <property type="evidence" value="ECO:0007669"/>
    <property type="project" value="UniProtKB-KW"/>
</dbReference>
<comment type="similarity">
    <text evidence="2">Belongs to the ubiquitin-activating E1 family. UBA5 subfamily.</text>
</comment>
<keyword evidence="7" id="KW-0862">Zinc</keyword>
<dbReference type="FunFam" id="3.40.50.720:FF:000066">
    <property type="entry name" value="Putative ubiquitin-like modifier-activating enzyme 5"/>
    <property type="match status" value="1"/>
</dbReference>
<dbReference type="GO" id="GO:0071569">
    <property type="term" value="P:protein ufmylation"/>
    <property type="evidence" value="ECO:0007669"/>
    <property type="project" value="TreeGrafter"/>
</dbReference>
<evidence type="ECO:0000256" key="8">
    <source>
        <dbReference type="ARBA" id="ARBA00022840"/>
    </source>
</evidence>
<proteinExistence type="inferred from homology"/>
<dbReference type="InterPro" id="IPR000594">
    <property type="entry name" value="ThiF_NAD_FAD-bd"/>
</dbReference>
<dbReference type="GO" id="GO:0005829">
    <property type="term" value="C:cytosol"/>
    <property type="evidence" value="ECO:0007669"/>
    <property type="project" value="TreeGrafter"/>
</dbReference>
<evidence type="ECO:0000256" key="6">
    <source>
        <dbReference type="ARBA" id="ARBA00022786"/>
    </source>
</evidence>
<organism evidence="10">
    <name type="scientific">Xenopsylla cheopis</name>
    <name type="common">Oriental rat flea</name>
    <name type="synonym">Pulex cheopis</name>
    <dbReference type="NCBI Taxonomy" id="163159"/>
    <lineage>
        <taxon>Eukaryota</taxon>
        <taxon>Metazoa</taxon>
        <taxon>Ecdysozoa</taxon>
        <taxon>Arthropoda</taxon>
        <taxon>Hexapoda</taxon>
        <taxon>Insecta</taxon>
        <taxon>Pterygota</taxon>
        <taxon>Neoptera</taxon>
        <taxon>Endopterygota</taxon>
        <taxon>Siphonaptera</taxon>
        <taxon>Pulicidae</taxon>
        <taxon>Xenopsyllinae</taxon>
        <taxon>Xenopsylla</taxon>
    </lineage>
</organism>
<sequence>MATIEDLKLKIKQLELELEAARQTNGPGRSKISEMSSEVVDSNPYSRLMALKRMGIVDNYEQIRGFSIAIVGVGGVGSVTAEMLTRCGIGKLVLFDYDRVELANMNRLFFTPQQAGLSKVVAAARTLQNINPDVEIDTHNYDITTVNNFQKFLDAISTGSLSHGSVDLVLSCVDNFEARMAINTACNELDKKWFESGVAENAVSGHIQFIVPGETACFACAPPLVVAANIDEKSLKKDGVCAASLPTTMGIVAGLLVQNALKYLLKFGSTSFYLGYSALLDFFPRMSLKPNPSCSDVFCIQRQKEFAARPKVEQKQIIQEEKPVHEDNDWGICVVEDSNPQEDESLGLQMGLVEGVKLQYTMPQESNTVCQDSPTESTSATLEELMAQMKSM</sequence>
<reference evidence="10" key="1">
    <citation type="submission" date="2020-03" db="EMBL/GenBank/DDBJ databases">
        <title>Transcriptomic Profiling of the Digestive Tract of the Rat Flea, Xenopsylla cheopis, Following Blood Feeding and Infection with Yersinia pestis.</title>
        <authorList>
            <person name="Bland D.M."/>
            <person name="Martens C.A."/>
            <person name="Virtaneva K."/>
            <person name="Kanakabandi K."/>
            <person name="Long D."/>
            <person name="Rosenke R."/>
            <person name="Saturday G.A."/>
            <person name="Hoyt F.H."/>
            <person name="Bruno D.P."/>
            <person name="Ribeiro J.M.C."/>
            <person name="Hinnebusch J."/>
        </authorList>
    </citation>
    <scope>NUCLEOTIDE SEQUENCE</scope>
</reference>
<keyword evidence="6" id="KW-0833">Ubl conjugation pathway</keyword>
<name>A0A6M2DGX6_XENCH</name>
<dbReference type="InterPro" id="IPR029752">
    <property type="entry name" value="D-isomer_DH_CS1"/>
</dbReference>
<dbReference type="InterPro" id="IPR035985">
    <property type="entry name" value="Ubiquitin-activating_enz"/>
</dbReference>
<evidence type="ECO:0000313" key="10">
    <source>
        <dbReference type="EMBL" id="NOV44298.1"/>
    </source>
</evidence>
<dbReference type="PANTHER" id="PTHR10953">
    <property type="entry name" value="UBIQUITIN-ACTIVATING ENZYME E1"/>
    <property type="match status" value="1"/>
</dbReference>
<dbReference type="Pfam" id="PF00899">
    <property type="entry name" value="ThiF"/>
    <property type="match status" value="1"/>
</dbReference>
<dbReference type="InterPro" id="IPR045886">
    <property type="entry name" value="ThiF/MoeB/HesA"/>
</dbReference>
<accession>A0A6M2DGX6</accession>
<dbReference type="CDD" id="cd00757">
    <property type="entry name" value="ThiF_MoeB_HesA_family"/>
    <property type="match status" value="1"/>
</dbReference>
<dbReference type="EMBL" id="GIIL01000572">
    <property type="protein sequence ID" value="NOV44298.1"/>
    <property type="molecule type" value="Transcribed_RNA"/>
</dbReference>
<evidence type="ECO:0000256" key="4">
    <source>
        <dbReference type="ARBA" id="ARBA00022723"/>
    </source>
</evidence>
<feature type="domain" description="THIF-type NAD/FAD binding fold" evidence="9">
    <location>
        <begin position="45"/>
        <end position="295"/>
    </location>
</feature>
<comment type="function">
    <text evidence="1">E1-like enzyme which activates UFM1.</text>
</comment>
<keyword evidence="5" id="KW-0547">Nucleotide-binding</keyword>
<evidence type="ECO:0000256" key="7">
    <source>
        <dbReference type="ARBA" id="ARBA00022833"/>
    </source>
</evidence>